<keyword evidence="3" id="KW-0378">Hydrolase</keyword>
<dbReference type="NCBIfam" id="NF009150">
    <property type="entry name" value="PRK12497.1-3"/>
    <property type="match status" value="1"/>
</dbReference>
<dbReference type="EMBL" id="CAFB01000034">
    <property type="protein sequence ID" value="CCD28730.1"/>
    <property type="molecule type" value="Genomic_DNA"/>
</dbReference>
<evidence type="ECO:0000256" key="2">
    <source>
        <dbReference type="HAMAP-Rule" id="MF_00048"/>
    </source>
</evidence>
<dbReference type="GO" id="GO:0004519">
    <property type="term" value="F:endonuclease activity"/>
    <property type="evidence" value="ECO:0007669"/>
    <property type="project" value="UniProtKB-KW"/>
</dbReference>
<dbReference type="GO" id="GO:0003676">
    <property type="term" value="F:nucleic acid binding"/>
    <property type="evidence" value="ECO:0007669"/>
    <property type="project" value="InterPro"/>
</dbReference>
<dbReference type="InterPro" id="IPR003509">
    <property type="entry name" value="UPF0102_YraN-like"/>
</dbReference>
<dbReference type="NCBIfam" id="TIGR00252">
    <property type="entry name" value="YraN family protein"/>
    <property type="match status" value="1"/>
</dbReference>
<reference evidence="3 4" key="1">
    <citation type="submission" date="2011-08" db="EMBL/GenBank/DDBJ databases">
        <title>The genome of the obligate endobacterium of an arbuscular mycorrhizal fungus reveals an interphylum network of nutritional interactions.</title>
        <authorList>
            <person name="Ghignone S."/>
            <person name="Salvioli A."/>
            <person name="Anca I."/>
            <person name="Lumini E."/>
            <person name="Ortu G."/>
            <person name="Petiti L."/>
            <person name="Cruveiller S."/>
            <person name="Bianciotto V."/>
            <person name="Piffanelli P."/>
            <person name="Lanfranco L."/>
            <person name="Bonfante P."/>
        </authorList>
    </citation>
    <scope>NUCLEOTIDE SEQUENCE [LARGE SCALE GENOMIC DNA]</scope>
    <source>
        <strain evidence="3 4">BEG34</strain>
    </source>
</reference>
<dbReference type="PANTHER" id="PTHR34039">
    <property type="entry name" value="UPF0102 PROTEIN YRAN"/>
    <property type="match status" value="1"/>
</dbReference>
<organism evidence="3 4">
    <name type="scientific">Candidatus Glomeribacter gigasporarum BEG34</name>
    <dbReference type="NCBI Taxonomy" id="1070319"/>
    <lineage>
        <taxon>Bacteria</taxon>
        <taxon>Pseudomonadati</taxon>
        <taxon>Pseudomonadota</taxon>
        <taxon>Betaproteobacteria</taxon>
        <taxon>Burkholderiales</taxon>
        <taxon>Burkholderiaceae</taxon>
        <taxon>Candidatus Glomeribacter</taxon>
    </lineage>
</organism>
<evidence type="ECO:0000256" key="1">
    <source>
        <dbReference type="ARBA" id="ARBA00006738"/>
    </source>
</evidence>
<keyword evidence="3" id="KW-0540">Nuclease</keyword>
<dbReference type="OrthoDB" id="9794876at2"/>
<dbReference type="Gene3D" id="3.40.1350.10">
    <property type="match status" value="1"/>
</dbReference>
<dbReference type="PANTHER" id="PTHR34039:SF1">
    <property type="entry name" value="UPF0102 PROTEIN YRAN"/>
    <property type="match status" value="1"/>
</dbReference>
<dbReference type="InterPro" id="IPR011856">
    <property type="entry name" value="tRNA_endonuc-like_dom_sf"/>
</dbReference>
<dbReference type="InterPro" id="IPR011335">
    <property type="entry name" value="Restrct_endonuc-II-like"/>
</dbReference>
<dbReference type="eggNOG" id="COG0792">
    <property type="taxonomic scope" value="Bacteria"/>
</dbReference>
<dbReference type="AlphaFoldDB" id="G2J7I5"/>
<comment type="caution">
    <text evidence="3">The sequence shown here is derived from an EMBL/GenBank/DDBJ whole genome shotgun (WGS) entry which is preliminary data.</text>
</comment>
<sequence length="121" mass="13398">MMICNTHVKGASFETRALHYLQARALKCVARNVRFRCGEIDLVMRDASSVLVFVEVRARAGSHYGGALASIDQAKRARIQRAAHAYLSGWRGPLPACRFDTVTFDGAQVVWLRNAFSADTV</sequence>
<dbReference type="SUPFAM" id="SSF52980">
    <property type="entry name" value="Restriction endonuclease-like"/>
    <property type="match status" value="1"/>
</dbReference>
<dbReference type="Pfam" id="PF02021">
    <property type="entry name" value="UPF0102"/>
    <property type="match status" value="1"/>
</dbReference>
<accession>G2J7I5</accession>
<dbReference type="Proteomes" id="UP000054051">
    <property type="component" value="Unassembled WGS sequence"/>
</dbReference>
<proteinExistence type="inferred from homology"/>
<comment type="similarity">
    <text evidence="1 2">Belongs to the UPF0102 family.</text>
</comment>
<evidence type="ECO:0000313" key="4">
    <source>
        <dbReference type="Proteomes" id="UP000054051"/>
    </source>
</evidence>
<protein>
    <recommendedName>
        <fullName evidence="2">UPF0102 protein CAGGBEG34_180034</fullName>
    </recommendedName>
</protein>
<dbReference type="STRING" id="1070319.CAGGBEG34_180034"/>
<gene>
    <name evidence="3" type="ORF">CAGGBEG34_180034</name>
</gene>
<keyword evidence="4" id="KW-1185">Reference proteome</keyword>
<name>G2J7I5_9BURK</name>
<dbReference type="HAMAP" id="MF_00048">
    <property type="entry name" value="UPF0102"/>
    <property type="match status" value="1"/>
</dbReference>
<keyword evidence="3" id="KW-0255">Endonuclease</keyword>
<evidence type="ECO:0000313" key="3">
    <source>
        <dbReference type="EMBL" id="CCD28730.1"/>
    </source>
</evidence>